<dbReference type="InterPro" id="IPR014710">
    <property type="entry name" value="RmlC-like_jellyroll"/>
</dbReference>
<dbReference type="InterPro" id="IPR011051">
    <property type="entry name" value="RmlC_Cupin_sf"/>
</dbReference>
<sequence>MMKVEPKQFGKLNGSLYSFEEVGDTLPMHDHSEGGVHVTFILSGSFRIHGGGWEMVSKAGAFIDWEPGQFHEFIALEPNSRCLNVLKNVLPIVEPFPPGA</sequence>
<gene>
    <name evidence="1" type="ORF">UFOVP470_12</name>
</gene>
<dbReference type="EMBL" id="LR796429">
    <property type="protein sequence ID" value="CAB4144057.1"/>
    <property type="molecule type" value="Genomic_DNA"/>
</dbReference>
<reference evidence="1" key="1">
    <citation type="submission" date="2020-04" db="EMBL/GenBank/DDBJ databases">
        <authorList>
            <person name="Chiriac C."/>
            <person name="Salcher M."/>
            <person name="Ghai R."/>
            <person name="Kavagutti S V."/>
        </authorList>
    </citation>
    <scope>NUCLEOTIDE SEQUENCE</scope>
</reference>
<accession>A0A6J5MDX7</accession>
<evidence type="ECO:0000313" key="1">
    <source>
        <dbReference type="EMBL" id="CAB4144057.1"/>
    </source>
</evidence>
<name>A0A6J5MDX7_9CAUD</name>
<dbReference type="Gene3D" id="2.60.120.10">
    <property type="entry name" value="Jelly Rolls"/>
    <property type="match status" value="1"/>
</dbReference>
<protein>
    <submittedName>
        <fullName evidence="1">Uncharacterized protein</fullName>
    </submittedName>
</protein>
<dbReference type="SUPFAM" id="SSF51182">
    <property type="entry name" value="RmlC-like cupins"/>
    <property type="match status" value="1"/>
</dbReference>
<organism evidence="1">
    <name type="scientific">uncultured Caudovirales phage</name>
    <dbReference type="NCBI Taxonomy" id="2100421"/>
    <lineage>
        <taxon>Viruses</taxon>
        <taxon>Duplodnaviria</taxon>
        <taxon>Heunggongvirae</taxon>
        <taxon>Uroviricota</taxon>
        <taxon>Caudoviricetes</taxon>
        <taxon>Peduoviridae</taxon>
        <taxon>Maltschvirus</taxon>
        <taxon>Maltschvirus maltsch</taxon>
    </lineage>
</organism>
<proteinExistence type="predicted"/>